<evidence type="ECO:0000313" key="7">
    <source>
        <dbReference type="Proteomes" id="UP000547973"/>
    </source>
</evidence>
<keyword evidence="3 6" id="KW-0418">Kinase</keyword>
<dbReference type="Proteomes" id="UP000547973">
    <property type="component" value="Unassembled WGS sequence"/>
</dbReference>
<dbReference type="PANTHER" id="PTHR37419">
    <property type="entry name" value="SERINE/THREONINE-PROTEIN KINASE TOXIN HIPA"/>
    <property type="match status" value="1"/>
</dbReference>
<evidence type="ECO:0000259" key="4">
    <source>
        <dbReference type="Pfam" id="PF07804"/>
    </source>
</evidence>
<dbReference type="PANTHER" id="PTHR37419:SF1">
    <property type="entry name" value="SERINE_THREONINE-PROTEIN KINASE TOXIN HIPA"/>
    <property type="match status" value="1"/>
</dbReference>
<name>A0A7Y9Z7P7_9MICO</name>
<keyword evidence="7" id="KW-1185">Reference proteome</keyword>
<keyword evidence="2 6" id="KW-0808">Transferase</keyword>
<comment type="similarity">
    <text evidence="1">Belongs to the HipA Ser/Thr kinase family.</text>
</comment>
<dbReference type="OrthoDB" id="3182374at2"/>
<dbReference type="GO" id="GO:0005829">
    <property type="term" value="C:cytosol"/>
    <property type="evidence" value="ECO:0007669"/>
    <property type="project" value="TreeGrafter"/>
</dbReference>
<dbReference type="InterPro" id="IPR012893">
    <property type="entry name" value="HipA-like_C"/>
</dbReference>
<feature type="domain" description="HipA N-terminal subdomain 1" evidence="5">
    <location>
        <begin position="4"/>
        <end position="103"/>
    </location>
</feature>
<dbReference type="Pfam" id="PF13657">
    <property type="entry name" value="Couple_hipA"/>
    <property type="match status" value="1"/>
</dbReference>
<dbReference type="Pfam" id="PF07804">
    <property type="entry name" value="HipA_C"/>
    <property type="match status" value="1"/>
</dbReference>
<comment type="caution">
    <text evidence="6">The sequence shown here is derived from an EMBL/GenBank/DDBJ whole genome shotgun (WGS) entry which is preliminary data.</text>
</comment>
<dbReference type="EMBL" id="JACBZO010000001">
    <property type="protein sequence ID" value="NYI40359.1"/>
    <property type="molecule type" value="Genomic_DNA"/>
</dbReference>
<sequence>MMALDVYIEGHHAGQMTRSASDTVVFTYLAAYAASGERTPLSLSMPKRTAEHAGVVPQRWIENLLPENEDARVAIASKFDVRATDAYSLLHHIGLDVAGAVQFVPEGQPIERPGELIPWSDKHIAAEIDRLHANPADVDLDSEIGRWSLAGQHGKFALSRVGERWVEPTGTQPSTHIFKVGMNHREHSDVAEFVTMRAAKIMGLSVPGVDLLNFDGRLVVAVERYDRTTSEDAVVRLHQEDFCQALGIGSAQKYESDGGPSMRAVEALLRANVSPAQRERSIAEFARLQAFNMVVANTDAHGKNGSLLMRGPQVRLAPAYDLISAALVWSPKSVWFKGKMAMKFGGDYRLRRLDARTTAKAADDLGVDPEGYSAAVSDFASRVGPALDEALGAAAVAGVDPAVVESLRSRAQEWGERVDGVCGAAQPGAAAELAVVRRRASARLATAMPPARKPETKTERVCNAYIARTRSRCVLPEGHPGSPSKGHRSGR</sequence>
<dbReference type="AlphaFoldDB" id="A0A7Y9Z7P7"/>
<dbReference type="GO" id="GO:0004674">
    <property type="term" value="F:protein serine/threonine kinase activity"/>
    <property type="evidence" value="ECO:0007669"/>
    <property type="project" value="UniProtKB-EC"/>
</dbReference>
<dbReference type="CDD" id="cd17808">
    <property type="entry name" value="HipA_Ec_like"/>
    <property type="match status" value="1"/>
</dbReference>
<evidence type="ECO:0000259" key="5">
    <source>
        <dbReference type="Pfam" id="PF13657"/>
    </source>
</evidence>
<dbReference type="InterPro" id="IPR017508">
    <property type="entry name" value="HipA_N1"/>
</dbReference>
<dbReference type="InterPro" id="IPR052028">
    <property type="entry name" value="HipA_Ser/Thr_kinase"/>
</dbReference>
<evidence type="ECO:0000256" key="3">
    <source>
        <dbReference type="ARBA" id="ARBA00022777"/>
    </source>
</evidence>
<accession>A0A7Y9Z7P7</accession>
<dbReference type="NCBIfam" id="TIGR03071">
    <property type="entry name" value="couple_hipA"/>
    <property type="match status" value="1"/>
</dbReference>
<gene>
    <name evidence="6" type="ORF">BKA03_000478</name>
</gene>
<proteinExistence type="inferred from homology"/>
<protein>
    <submittedName>
        <fullName evidence="6">Serine/threonine-protein kinase HipA</fullName>
        <ecNumber evidence="6">2.7.11.1</ecNumber>
    </submittedName>
</protein>
<feature type="domain" description="HipA-like C-terminal" evidence="4">
    <location>
        <begin position="147"/>
        <end position="383"/>
    </location>
</feature>
<organism evidence="6 7">
    <name type="scientific">Demequina lutea</name>
    <dbReference type="NCBI Taxonomy" id="431489"/>
    <lineage>
        <taxon>Bacteria</taxon>
        <taxon>Bacillati</taxon>
        <taxon>Actinomycetota</taxon>
        <taxon>Actinomycetes</taxon>
        <taxon>Micrococcales</taxon>
        <taxon>Demequinaceae</taxon>
        <taxon>Demequina</taxon>
    </lineage>
</organism>
<evidence type="ECO:0000313" key="6">
    <source>
        <dbReference type="EMBL" id="NYI40359.1"/>
    </source>
</evidence>
<evidence type="ECO:0000256" key="1">
    <source>
        <dbReference type="ARBA" id="ARBA00010164"/>
    </source>
</evidence>
<dbReference type="Gene3D" id="1.10.1070.20">
    <property type="match status" value="1"/>
</dbReference>
<dbReference type="EC" id="2.7.11.1" evidence="6"/>
<reference evidence="6 7" key="1">
    <citation type="submission" date="2020-07" db="EMBL/GenBank/DDBJ databases">
        <title>Sequencing the genomes of 1000 actinobacteria strains.</title>
        <authorList>
            <person name="Klenk H.-P."/>
        </authorList>
    </citation>
    <scope>NUCLEOTIDE SEQUENCE [LARGE SCALE GENOMIC DNA]</scope>
    <source>
        <strain evidence="6 7">DSM 19970</strain>
    </source>
</reference>
<evidence type="ECO:0000256" key="2">
    <source>
        <dbReference type="ARBA" id="ARBA00022679"/>
    </source>
</evidence>